<name>A0A1K0HHQ0_9BASI</name>
<feature type="compositionally biased region" description="Low complexity" evidence="5">
    <location>
        <begin position="1"/>
        <end position="16"/>
    </location>
</feature>
<dbReference type="Gene3D" id="3.30.420.10">
    <property type="entry name" value="Ribonuclease H-like superfamily/Ribonuclease H"/>
    <property type="match status" value="1"/>
</dbReference>
<dbReference type="InterPro" id="IPR036397">
    <property type="entry name" value="RNaseH_sf"/>
</dbReference>
<comment type="similarity">
    <text evidence="1">Belongs to the oligoribonuclease family.</text>
</comment>
<proteinExistence type="inferred from homology"/>
<dbReference type="PANTHER" id="PTHR11046">
    <property type="entry name" value="OLIGORIBONUCLEASE, MITOCHONDRIAL"/>
    <property type="match status" value="1"/>
</dbReference>
<evidence type="ECO:0000256" key="1">
    <source>
        <dbReference type="ARBA" id="ARBA00009921"/>
    </source>
</evidence>
<gene>
    <name evidence="7" type="ORF">UBRO_06903</name>
</gene>
<dbReference type="GO" id="GO:0000175">
    <property type="term" value="F:3'-5'-RNA exonuclease activity"/>
    <property type="evidence" value="ECO:0007669"/>
    <property type="project" value="InterPro"/>
</dbReference>
<evidence type="ECO:0000313" key="7">
    <source>
        <dbReference type="EMBL" id="SAM84259.1"/>
    </source>
</evidence>
<keyword evidence="3" id="KW-0378">Hydrolase</keyword>
<dbReference type="Proteomes" id="UP000179920">
    <property type="component" value="Chromosome XIII"/>
</dbReference>
<feature type="domain" description="Exonuclease" evidence="6">
    <location>
        <begin position="33"/>
        <end position="218"/>
    </location>
</feature>
<evidence type="ECO:0000313" key="8">
    <source>
        <dbReference type="Proteomes" id="UP000179920"/>
    </source>
</evidence>
<reference evidence="8" key="1">
    <citation type="submission" date="2016-04" db="EMBL/GenBank/DDBJ databases">
        <authorList>
            <person name="Guldener U."/>
            <person name="Guldener U."/>
        </authorList>
    </citation>
    <scope>NUCLEOTIDE SEQUENCE [LARGE SCALE GENOMIC DNA]</scope>
    <source>
        <strain evidence="8">UB2112</strain>
    </source>
</reference>
<keyword evidence="2" id="KW-0540">Nuclease</keyword>
<dbReference type="FunFam" id="3.30.420.10:FF:000003">
    <property type="entry name" value="Oligoribonuclease"/>
    <property type="match status" value="1"/>
</dbReference>
<accession>A0A1K0HHQ0</accession>
<dbReference type="GO" id="GO:0003676">
    <property type="term" value="F:nucleic acid binding"/>
    <property type="evidence" value="ECO:0007669"/>
    <property type="project" value="InterPro"/>
</dbReference>
<evidence type="ECO:0000256" key="3">
    <source>
        <dbReference type="ARBA" id="ARBA00022801"/>
    </source>
</evidence>
<dbReference type="InterPro" id="IPR013520">
    <property type="entry name" value="Ribonucl_H"/>
</dbReference>
<dbReference type="GO" id="GO:0005739">
    <property type="term" value="C:mitochondrion"/>
    <property type="evidence" value="ECO:0007669"/>
    <property type="project" value="TreeGrafter"/>
</dbReference>
<dbReference type="PANTHER" id="PTHR11046:SF0">
    <property type="entry name" value="OLIGORIBONUCLEASE, MITOCHONDRIAL"/>
    <property type="match status" value="1"/>
</dbReference>
<dbReference type="SMART" id="SM00479">
    <property type="entry name" value="EXOIII"/>
    <property type="match status" value="1"/>
</dbReference>
<feature type="region of interest" description="Disordered" evidence="5">
    <location>
        <begin position="1"/>
        <end position="22"/>
    </location>
</feature>
<dbReference type="EMBL" id="LT558129">
    <property type="protein sequence ID" value="SAM84259.1"/>
    <property type="molecule type" value="Genomic_DNA"/>
</dbReference>
<keyword evidence="4" id="KW-0269">Exonuclease</keyword>
<dbReference type="InterPro" id="IPR012337">
    <property type="entry name" value="RNaseH-like_sf"/>
</dbReference>
<dbReference type="InterPro" id="IPR022894">
    <property type="entry name" value="Oligoribonuclease"/>
</dbReference>
<dbReference type="AlphaFoldDB" id="A0A1K0HHQ0"/>
<dbReference type="Pfam" id="PF00929">
    <property type="entry name" value="RNase_T"/>
    <property type="match status" value="1"/>
</dbReference>
<organism evidence="7 8">
    <name type="scientific">Ustilago bromivora</name>
    <dbReference type="NCBI Taxonomy" id="307758"/>
    <lineage>
        <taxon>Eukaryota</taxon>
        <taxon>Fungi</taxon>
        <taxon>Dikarya</taxon>
        <taxon>Basidiomycota</taxon>
        <taxon>Ustilaginomycotina</taxon>
        <taxon>Ustilaginomycetes</taxon>
        <taxon>Ustilaginales</taxon>
        <taxon>Ustilaginaceae</taxon>
        <taxon>Ustilago</taxon>
    </lineage>
</organism>
<evidence type="ECO:0000256" key="2">
    <source>
        <dbReference type="ARBA" id="ARBA00022722"/>
    </source>
</evidence>
<evidence type="ECO:0000259" key="6">
    <source>
        <dbReference type="SMART" id="SM00479"/>
    </source>
</evidence>
<dbReference type="NCBIfam" id="NF003765">
    <property type="entry name" value="PRK05359.1"/>
    <property type="match status" value="1"/>
</dbReference>
<sequence length="224" mass="24746">MSTPTSPSLPDPTSLSPIPPPRAASQLDASWLPLVWIDCEMTGLNVEAGDRLLEIACIITDGELNPVDDGVSYVISTPSSILDSMNDWCRTQHASSGLTLACSSPAPYSHPHADVRTAMLAYVRDRVPLANSACLAGNTVHADKVFLVKEMPELVRHLHYRIVDVSSIKELVKRWYGVQAMWPGQAKEKATDQANHRALSDIKASIVELKWYRERYFKPAHTLS</sequence>
<evidence type="ECO:0000256" key="5">
    <source>
        <dbReference type="SAM" id="MobiDB-lite"/>
    </source>
</evidence>
<evidence type="ECO:0000256" key="4">
    <source>
        <dbReference type="ARBA" id="ARBA00022839"/>
    </source>
</evidence>
<dbReference type="CDD" id="cd06135">
    <property type="entry name" value="Orn"/>
    <property type="match status" value="1"/>
</dbReference>
<dbReference type="OrthoDB" id="270189at2759"/>
<protein>
    <submittedName>
        <fullName evidence="7">Related to REX2-Oligoribonuclease, mitochondrial</fullName>
    </submittedName>
</protein>
<dbReference type="SUPFAM" id="SSF53098">
    <property type="entry name" value="Ribonuclease H-like"/>
    <property type="match status" value="1"/>
</dbReference>